<proteinExistence type="predicted"/>
<dbReference type="Pfam" id="PF14025">
    <property type="entry name" value="DUF4241"/>
    <property type="match status" value="1"/>
</dbReference>
<dbReference type="OrthoDB" id="9789980at2"/>
<organism evidence="2 3">
    <name type="scientific">Streptomyces shenzhenensis</name>
    <dbReference type="NCBI Taxonomy" id="943815"/>
    <lineage>
        <taxon>Bacteria</taxon>
        <taxon>Bacillati</taxon>
        <taxon>Actinomycetota</taxon>
        <taxon>Actinomycetes</taxon>
        <taxon>Kitasatosporales</taxon>
        <taxon>Streptomycetaceae</taxon>
        <taxon>Streptomyces</taxon>
    </lineage>
</organism>
<reference evidence="2 3" key="1">
    <citation type="submission" date="2017-11" db="EMBL/GenBank/DDBJ databases">
        <title>Draft genome of actinobacteria isolated from guarana (Paullinia cupana (Mart.) Ducke.</title>
        <authorList>
            <person name="Siqueira K.A."/>
            <person name="Liotti R.G."/>
            <person name="Mendes T.A.O."/>
            <person name="Soares M.A."/>
        </authorList>
    </citation>
    <scope>NUCLEOTIDE SEQUENCE [LARGE SCALE GENOMIC DNA]</scope>
    <source>
        <strain evidence="2 3">193</strain>
    </source>
</reference>
<dbReference type="InterPro" id="IPR025335">
    <property type="entry name" value="DUF4241"/>
</dbReference>
<accession>A0A3M0IES0</accession>
<name>A0A3M0IES0_9ACTN</name>
<dbReference type="RefSeq" id="WP_121890192.1">
    <property type="nucleotide sequence ID" value="NZ_PENI01000009.1"/>
</dbReference>
<keyword evidence="3" id="KW-1185">Reference proteome</keyword>
<dbReference type="EMBL" id="PENI01000009">
    <property type="protein sequence ID" value="RMB84759.1"/>
    <property type="molecule type" value="Genomic_DNA"/>
</dbReference>
<dbReference type="AlphaFoldDB" id="A0A3M0IES0"/>
<dbReference type="Gene3D" id="2.90.10.10">
    <property type="entry name" value="Bulb-type lectin domain"/>
    <property type="match status" value="2"/>
</dbReference>
<dbReference type="Proteomes" id="UP000270471">
    <property type="component" value="Unassembled WGS sequence"/>
</dbReference>
<feature type="domain" description="Bulb-type lectin" evidence="1">
    <location>
        <begin position="258"/>
        <end position="372"/>
    </location>
</feature>
<gene>
    <name evidence="2" type="ORF">CTZ28_16485</name>
</gene>
<dbReference type="SMART" id="SM00108">
    <property type="entry name" value="B_lectin"/>
    <property type="match status" value="1"/>
</dbReference>
<evidence type="ECO:0000313" key="3">
    <source>
        <dbReference type="Proteomes" id="UP000270471"/>
    </source>
</evidence>
<evidence type="ECO:0000313" key="2">
    <source>
        <dbReference type="EMBL" id="RMB84759.1"/>
    </source>
</evidence>
<evidence type="ECO:0000259" key="1">
    <source>
        <dbReference type="PROSITE" id="PS50927"/>
    </source>
</evidence>
<dbReference type="SUPFAM" id="SSF51110">
    <property type="entry name" value="alpha-D-mannose-specific plant lectins"/>
    <property type="match status" value="1"/>
</dbReference>
<dbReference type="InterPro" id="IPR001480">
    <property type="entry name" value="Bulb-type_lectin_dom"/>
</dbReference>
<protein>
    <recommendedName>
        <fullName evidence="1">Bulb-type lectin domain-containing protein</fullName>
    </recommendedName>
</protein>
<sequence length="378" mass="40407">MPVLTPDFVRLFAPGTSHPCPDGVSLLVRVLPGVPLSLPSGRVIAMEPLGCGLGDPAEMAFTQRVRPGIYPVVLVTVDVIGPEGGHRDTRVAAARLEIRDEPVATWELALRPGEDTEELDDDELFGYPVDSGTGCFVDAQTFQAVSEEEDFAVRVMDSMRDRPQAPASSVPECAAITMSVGDDDHAVIVFRTGWGDGDYPTWIGRTIDGDVACFLTDFHVLLDDGCSTPSAGMNSDPQSSGADQYRDVKRRLEGRPILAELLPGVALRLGALSSSSGAFLLVNQEDGDVVIYRAQDGATVWSTGTLLEDELIGLSNRLVLQDNGNLVVFAPTGVQVWSSGTQGRDVQRAVLGDDGRLVLLDADGGEVWSSDLLYPKPT</sequence>
<dbReference type="InterPro" id="IPR036426">
    <property type="entry name" value="Bulb-type_lectin_dom_sf"/>
</dbReference>
<comment type="caution">
    <text evidence="2">The sequence shown here is derived from an EMBL/GenBank/DDBJ whole genome shotgun (WGS) entry which is preliminary data.</text>
</comment>
<dbReference type="PROSITE" id="PS50927">
    <property type="entry name" value="BULB_LECTIN"/>
    <property type="match status" value="1"/>
</dbReference>